<dbReference type="HOGENOM" id="CLU_047226_0_0_9"/>
<dbReference type="PANTHER" id="PTHR43308:SF5">
    <property type="entry name" value="S-LAYER PROTEIN _ PEPTIDOGLYCAN ENDO-BETA-N-ACETYLGLUCOSAMINIDASE"/>
    <property type="match status" value="1"/>
</dbReference>
<evidence type="ECO:0000256" key="2">
    <source>
        <dbReference type="ARBA" id="ARBA00022737"/>
    </source>
</evidence>
<feature type="domain" description="SLH" evidence="4">
    <location>
        <begin position="168"/>
        <end position="232"/>
    </location>
</feature>
<reference evidence="5 6" key="2">
    <citation type="journal article" date="2012" name="Stand. Genomic Sci.">
        <title>Complete genome sequence of the sulfate-reducing firmicute Desulfotomaculum ruminis type strain (DL(T)).</title>
        <authorList>
            <person name="Spring S."/>
            <person name="Visser M."/>
            <person name="Lu M."/>
            <person name="Copeland A."/>
            <person name="Lapidus A."/>
            <person name="Lucas S."/>
            <person name="Cheng J.F."/>
            <person name="Han C."/>
            <person name="Tapia R."/>
            <person name="Goodwin L.A."/>
            <person name="Pitluck S."/>
            <person name="Ivanova N."/>
            <person name="Land M."/>
            <person name="Hauser L."/>
            <person name="Larimer F."/>
            <person name="Rohde M."/>
            <person name="Goker M."/>
            <person name="Detter J.C."/>
            <person name="Kyrpides N.C."/>
            <person name="Woyke T."/>
            <person name="Schaap P.J."/>
            <person name="Plugge C.M."/>
            <person name="Muyzer G."/>
            <person name="Kuever J."/>
            <person name="Pereira I.A."/>
            <person name="Parshina S.N."/>
            <person name="Bernier-Latmani R."/>
            <person name="Stams A.J."/>
            <person name="Klenk H.P."/>
        </authorList>
    </citation>
    <scope>NUCLEOTIDE SEQUENCE [LARGE SCALE GENOMIC DNA]</scope>
    <source>
        <strain evidence="6">ATCC 23193 / DSM 2154 / NCIB 8452 / DL</strain>
    </source>
</reference>
<feature type="domain" description="SLH" evidence="4">
    <location>
        <begin position="44"/>
        <end position="107"/>
    </location>
</feature>
<proteinExistence type="predicted"/>
<keyword evidence="6" id="KW-1185">Reference proteome</keyword>
<dbReference type="InterPro" id="IPR051465">
    <property type="entry name" value="Cell_Envelope_Struct_Comp"/>
</dbReference>
<reference evidence="6" key="1">
    <citation type="submission" date="2011-05" db="EMBL/GenBank/DDBJ databases">
        <title>Complete sequence of Desulfotomaculum ruminis DSM 2154.</title>
        <authorList>
            <person name="Lucas S."/>
            <person name="Copeland A."/>
            <person name="Lapidus A."/>
            <person name="Cheng J.-F."/>
            <person name="Goodwin L."/>
            <person name="Pitluck S."/>
            <person name="Lu M."/>
            <person name="Detter J.C."/>
            <person name="Han C."/>
            <person name="Tapia R."/>
            <person name="Land M."/>
            <person name="Hauser L."/>
            <person name="Kyrpides N."/>
            <person name="Ivanova N."/>
            <person name="Mikhailova N."/>
            <person name="Pagani I."/>
            <person name="Stams A.J.M."/>
            <person name="Plugge C.M."/>
            <person name="Muyzer G."/>
            <person name="Kuever J."/>
            <person name="Parshina S.N."/>
            <person name="Ivanova A.E."/>
            <person name="Nazina T.N."/>
            <person name="Brambilla E."/>
            <person name="Spring S."/>
            <person name="Klenk H.-P."/>
            <person name="Woyke T."/>
        </authorList>
    </citation>
    <scope>NUCLEOTIDE SEQUENCE [LARGE SCALE GENOMIC DNA]</scope>
    <source>
        <strain evidence="6">ATCC 23193 / DSM 2154 / NCIB 8452 / DL</strain>
    </source>
</reference>
<dbReference type="Pfam" id="PF00395">
    <property type="entry name" value="SLH"/>
    <property type="match status" value="2"/>
</dbReference>
<evidence type="ECO:0000313" key="6">
    <source>
        <dbReference type="Proteomes" id="UP000009234"/>
    </source>
</evidence>
<protein>
    <submittedName>
        <fullName evidence="5">S-layer domain-containing protein</fullName>
    </submittedName>
</protein>
<dbReference type="Pfam" id="PF13205">
    <property type="entry name" value="Big_5"/>
    <property type="match status" value="1"/>
</dbReference>
<dbReference type="KEGG" id="dru:Desru_0868"/>
<dbReference type="InterPro" id="IPR032812">
    <property type="entry name" value="SbsA_Ig"/>
</dbReference>
<dbReference type="PANTHER" id="PTHR43308">
    <property type="entry name" value="OUTER MEMBRANE PROTEIN ALPHA-RELATED"/>
    <property type="match status" value="1"/>
</dbReference>
<dbReference type="InterPro" id="IPR014755">
    <property type="entry name" value="Cu-Rt/internalin_Ig-like"/>
</dbReference>
<dbReference type="PROSITE" id="PS51272">
    <property type="entry name" value="SLH"/>
    <property type="match status" value="2"/>
</dbReference>
<dbReference type="STRING" id="696281.Desru_0868"/>
<evidence type="ECO:0000313" key="5">
    <source>
        <dbReference type="EMBL" id="AEG59145.1"/>
    </source>
</evidence>
<dbReference type="RefSeq" id="WP_013840916.1">
    <property type="nucleotide sequence ID" value="NC_015589.1"/>
</dbReference>
<evidence type="ECO:0000256" key="3">
    <source>
        <dbReference type="SAM" id="SignalP"/>
    </source>
</evidence>
<evidence type="ECO:0000256" key="1">
    <source>
        <dbReference type="ARBA" id="ARBA00022729"/>
    </source>
</evidence>
<organism evidence="5 6">
    <name type="scientific">Desulforamulus ruminis (strain ATCC 23193 / DSM 2154 / NCIMB 8452 / DL)</name>
    <name type="common">Desulfotomaculum ruminis</name>
    <dbReference type="NCBI Taxonomy" id="696281"/>
    <lineage>
        <taxon>Bacteria</taxon>
        <taxon>Bacillati</taxon>
        <taxon>Bacillota</taxon>
        <taxon>Clostridia</taxon>
        <taxon>Eubacteriales</taxon>
        <taxon>Peptococcaceae</taxon>
        <taxon>Desulforamulus</taxon>
    </lineage>
</organism>
<feature type="chain" id="PRO_5003333480" evidence="3">
    <location>
        <begin position="28"/>
        <end position="463"/>
    </location>
</feature>
<gene>
    <name evidence="5" type="ordered locus">Desru_0868</name>
</gene>
<dbReference type="OrthoDB" id="1804207at2"/>
<dbReference type="EMBL" id="CP002780">
    <property type="protein sequence ID" value="AEG59145.1"/>
    <property type="molecule type" value="Genomic_DNA"/>
</dbReference>
<dbReference type="Proteomes" id="UP000009234">
    <property type="component" value="Chromosome"/>
</dbReference>
<dbReference type="Gene3D" id="2.60.40.1220">
    <property type="match status" value="1"/>
</dbReference>
<name>F6DV79_DESRL</name>
<dbReference type="AlphaFoldDB" id="F6DV79"/>
<accession>F6DV79</accession>
<feature type="signal peptide" evidence="3">
    <location>
        <begin position="1"/>
        <end position="27"/>
    </location>
</feature>
<dbReference type="eggNOG" id="COG1404">
    <property type="taxonomic scope" value="Bacteria"/>
</dbReference>
<dbReference type="InterPro" id="IPR001119">
    <property type="entry name" value="SLH_dom"/>
</dbReference>
<keyword evidence="2" id="KW-0677">Repeat</keyword>
<evidence type="ECO:0000259" key="4">
    <source>
        <dbReference type="PROSITE" id="PS51272"/>
    </source>
</evidence>
<keyword evidence="1 3" id="KW-0732">Signal</keyword>
<sequence length="463" mass="51874">MRKISKLLMVLLSICLLSTLFAGSVWADSGKKNKGNQGMRGYQGKSTVFVDVNNHWAKNDIEKLQFKGIMKGYENQQFMPERSVTKNEAIAIIMRVVNHEEISFNKVDAFKNIFPSWMGLAPVQAYDAGIIADWELVNWNGNQPATRIEVAMWLSRASEDKDVSLEEMLSYAKDVKQLSKDELVYAAVMYNKGIMKGSANGYLNPYKAISRGEFAVMISRFMNSEGLDDQDPDDEDSSTVVIKQLVPANKAKIDVDTREFKIRFSEELTLAEGKDREDLLEAVRILRYEKGAWANTNLDFTIVFSENDDDLVIKLDRDEKLAGNTKYCITLADNMLETVADDSDDAKTFTAIAKGEWTFATGENELALEKATASSKNTVVLQFNETLQKGEDFSSSGAGIHILKGHKELDIDAAGISKNKLTVTLDADDSLEDGEDYKVWIGEGVIDYFAMNEDDALTFEYQE</sequence>